<proteinExistence type="predicted"/>
<evidence type="ECO:0000256" key="1">
    <source>
        <dbReference type="SAM" id="Coils"/>
    </source>
</evidence>
<name>A0ABW7IB51_9RHOB</name>
<protein>
    <submittedName>
        <fullName evidence="3">MotE family protein</fullName>
    </submittedName>
</protein>
<dbReference type="InterPro" id="IPR038076">
    <property type="entry name" value="MgtE_N_sf"/>
</dbReference>
<dbReference type="RefSeq" id="WP_377172558.1">
    <property type="nucleotide sequence ID" value="NZ_JBHTJC010000004.1"/>
</dbReference>
<sequence>MSRPRNRRRASRGALAIIGCLLALSAVLRLGGDAGKAWARVSETPADSLAAAAPECTGEDELHAMLKSFQDREAKLQIQEAEMAGRQSALEAADARLDAKLAELRAAEEELRRTLTIADTAADGDVERLTKVYETMKPKQAAALFEEMDPAFAAGFLGRMKPEAAAGILAGLSPEAAHMFSVVLAGRNAGAPRE</sequence>
<keyword evidence="1" id="KW-0175">Coiled coil</keyword>
<dbReference type="Pfam" id="PF03448">
    <property type="entry name" value="MgtE_N"/>
    <property type="match status" value="1"/>
</dbReference>
<dbReference type="EMBL" id="JBIHMM010000004">
    <property type="protein sequence ID" value="MFH0255072.1"/>
    <property type="molecule type" value="Genomic_DNA"/>
</dbReference>
<dbReference type="InterPro" id="IPR006668">
    <property type="entry name" value="Mg_transptr_MgtE_intracell_dom"/>
</dbReference>
<evidence type="ECO:0000259" key="2">
    <source>
        <dbReference type="Pfam" id="PF03448"/>
    </source>
</evidence>
<evidence type="ECO:0000313" key="3">
    <source>
        <dbReference type="EMBL" id="MFH0255072.1"/>
    </source>
</evidence>
<organism evidence="3 4">
    <name type="scientific">Roseovarius aquimarinus</name>
    <dbReference type="NCBI Taxonomy" id="1229156"/>
    <lineage>
        <taxon>Bacteria</taxon>
        <taxon>Pseudomonadati</taxon>
        <taxon>Pseudomonadota</taxon>
        <taxon>Alphaproteobacteria</taxon>
        <taxon>Rhodobacterales</taxon>
        <taxon>Roseobacteraceae</taxon>
        <taxon>Roseovarius</taxon>
    </lineage>
</organism>
<accession>A0ABW7IB51</accession>
<gene>
    <name evidence="3" type="ORF">ACGRVM_14295</name>
</gene>
<dbReference type="SUPFAM" id="SSF158791">
    <property type="entry name" value="MgtE N-terminal domain-like"/>
    <property type="match status" value="1"/>
</dbReference>
<comment type="caution">
    <text evidence="3">The sequence shown here is derived from an EMBL/GenBank/DDBJ whole genome shotgun (WGS) entry which is preliminary data.</text>
</comment>
<keyword evidence="4" id="KW-1185">Reference proteome</keyword>
<feature type="coiled-coil region" evidence="1">
    <location>
        <begin position="90"/>
        <end position="117"/>
    </location>
</feature>
<dbReference type="Proteomes" id="UP001607157">
    <property type="component" value="Unassembled WGS sequence"/>
</dbReference>
<reference evidence="3 4" key="1">
    <citation type="submission" date="2024-10" db="EMBL/GenBank/DDBJ databases">
        <authorList>
            <person name="Yang X.-N."/>
        </authorList>
    </citation>
    <scope>NUCLEOTIDE SEQUENCE [LARGE SCALE GENOMIC DNA]</scope>
    <source>
        <strain evidence="3 4">CAU 1059</strain>
    </source>
</reference>
<dbReference type="Gene3D" id="1.25.60.10">
    <property type="entry name" value="MgtE N-terminal domain-like"/>
    <property type="match status" value="1"/>
</dbReference>
<feature type="domain" description="Magnesium transporter MgtE intracellular" evidence="2">
    <location>
        <begin position="125"/>
        <end position="177"/>
    </location>
</feature>
<evidence type="ECO:0000313" key="4">
    <source>
        <dbReference type="Proteomes" id="UP001607157"/>
    </source>
</evidence>